<dbReference type="InterPro" id="IPR036188">
    <property type="entry name" value="FAD/NAD-bd_sf"/>
</dbReference>
<evidence type="ECO:0000256" key="2">
    <source>
        <dbReference type="ARBA" id="ARBA00010790"/>
    </source>
</evidence>
<dbReference type="Pfam" id="PF00732">
    <property type="entry name" value="GMC_oxred_N"/>
    <property type="match status" value="1"/>
</dbReference>
<dbReference type="PANTHER" id="PTHR11552:SF147">
    <property type="entry name" value="CHOLINE DEHYDROGENASE, MITOCHONDRIAL"/>
    <property type="match status" value="1"/>
</dbReference>
<dbReference type="Proteomes" id="UP000825367">
    <property type="component" value="Chromosome"/>
</dbReference>
<reference evidence="8 9" key="1">
    <citation type="submission" date="2021-07" db="EMBL/GenBank/DDBJ databases">
        <title>Whole genome sequencing of non-tuberculosis mycobacteria type-strains.</title>
        <authorList>
            <person name="Igarashi Y."/>
            <person name="Osugi A."/>
            <person name="Mitarai S."/>
        </authorList>
    </citation>
    <scope>NUCLEOTIDE SEQUENCE [LARGE SCALE GENOMIC DNA]</scope>
    <source>
        <strain evidence="8 9">JCM 16370</strain>
    </source>
</reference>
<comment type="similarity">
    <text evidence="2 5">Belongs to the GMC oxidoreductase family.</text>
</comment>
<evidence type="ECO:0000313" key="9">
    <source>
        <dbReference type="Proteomes" id="UP000825367"/>
    </source>
</evidence>
<dbReference type="InterPro" id="IPR000172">
    <property type="entry name" value="GMC_OxRdtase_N"/>
</dbReference>
<dbReference type="RefSeq" id="WP_096312322.1">
    <property type="nucleotide sequence ID" value="NZ_BAAAVX010000047.1"/>
</dbReference>
<dbReference type="PROSITE" id="PS00624">
    <property type="entry name" value="GMC_OXRED_2"/>
    <property type="match status" value="1"/>
</dbReference>
<dbReference type="SUPFAM" id="SSF54373">
    <property type="entry name" value="FAD-linked reductases, C-terminal domain"/>
    <property type="match status" value="1"/>
</dbReference>
<evidence type="ECO:0000313" key="8">
    <source>
        <dbReference type="EMBL" id="QYL16290.1"/>
    </source>
</evidence>
<dbReference type="SUPFAM" id="SSF51905">
    <property type="entry name" value="FAD/NAD(P)-binding domain"/>
    <property type="match status" value="1"/>
</dbReference>
<comment type="cofactor">
    <cofactor evidence="1">
        <name>FAD</name>
        <dbReference type="ChEBI" id="CHEBI:57692"/>
    </cofactor>
</comment>
<feature type="domain" description="Glucose-methanol-choline oxidoreductase N-terminal" evidence="7">
    <location>
        <begin position="247"/>
        <end position="261"/>
    </location>
</feature>
<dbReference type="InterPro" id="IPR012132">
    <property type="entry name" value="GMC_OxRdtase"/>
</dbReference>
<protein>
    <submittedName>
        <fullName evidence="8">FAD-dependent oxidoreductase</fullName>
    </submittedName>
</protein>
<evidence type="ECO:0000259" key="7">
    <source>
        <dbReference type="PROSITE" id="PS00624"/>
    </source>
</evidence>
<evidence type="ECO:0000256" key="5">
    <source>
        <dbReference type="RuleBase" id="RU003968"/>
    </source>
</evidence>
<dbReference type="Pfam" id="PF05199">
    <property type="entry name" value="GMC_oxred_C"/>
    <property type="match status" value="1"/>
</dbReference>
<proteinExistence type="inferred from homology"/>
<feature type="domain" description="Glucose-methanol-choline oxidoreductase N-terminal" evidence="6">
    <location>
        <begin position="79"/>
        <end position="102"/>
    </location>
</feature>
<dbReference type="InterPro" id="IPR007867">
    <property type="entry name" value="GMC_OxRtase_C"/>
</dbReference>
<evidence type="ECO:0000259" key="6">
    <source>
        <dbReference type="PROSITE" id="PS00623"/>
    </source>
</evidence>
<dbReference type="PROSITE" id="PS00623">
    <property type="entry name" value="GMC_OXRED_1"/>
    <property type="match status" value="1"/>
</dbReference>
<evidence type="ECO:0000256" key="1">
    <source>
        <dbReference type="ARBA" id="ARBA00001974"/>
    </source>
</evidence>
<organism evidence="8 9">
    <name type="scientific">Mycolicibacterium pallens</name>
    <dbReference type="NCBI Taxonomy" id="370524"/>
    <lineage>
        <taxon>Bacteria</taxon>
        <taxon>Bacillati</taxon>
        <taxon>Actinomycetota</taxon>
        <taxon>Actinomycetes</taxon>
        <taxon>Mycobacteriales</taxon>
        <taxon>Mycobacteriaceae</taxon>
        <taxon>Mycolicibacterium</taxon>
    </lineage>
</organism>
<keyword evidence="4 5" id="KW-0274">FAD</keyword>
<dbReference type="PIRSF" id="PIRSF000137">
    <property type="entry name" value="Alcohol_oxidase"/>
    <property type="match status" value="1"/>
</dbReference>
<dbReference type="EMBL" id="CP080333">
    <property type="protein sequence ID" value="QYL16290.1"/>
    <property type="molecule type" value="Genomic_DNA"/>
</dbReference>
<evidence type="ECO:0000256" key="3">
    <source>
        <dbReference type="ARBA" id="ARBA00022630"/>
    </source>
</evidence>
<accession>A0ABX8VET1</accession>
<gene>
    <name evidence="8" type="ORF">K0O64_25265</name>
</gene>
<dbReference type="PANTHER" id="PTHR11552">
    <property type="entry name" value="GLUCOSE-METHANOL-CHOLINE GMC OXIDOREDUCTASE"/>
    <property type="match status" value="1"/>
</dbReference>
<keyword evidence="3 5" id="KW-0285">Flavoprotein</keyword>
<dbReference type="Gene3D" id="3.30.560.10">
    <property type="entry name" value="Glucose Oxidase, domain 3"/>
    <property type="match status" value="1"/>
</dbReference>
<keyword evidence="9" id="KW-1185">Reference proteome</keyword>
<sequence length="520" mass="56095">MADYDYVVIGAGSAGCAVAARLAEGPSRVLLLEAGGSDRRLTVRAPLAFAAQMGGPTDWDYRTAPEPACDNRIIPQPRGRVLGGTSSMNAMVWIRGTRIDYDGWDLPGWGWSDVEQVFRRIESHYLGGPTHGTSGPVRITRLPEPDVTSIRWLDSARAAGVSANEDIGGPDLDGSSIAPVTVWKGQRWNTARAYLSAARRRSNFAVVTGALVHRVVLRDGRAVGVEYERKGQRHIVNANREIILSAGAYGTPHLLQLSGIGAADHLRTVGITPAVESPKVGSNLTDHPAAAMSWDVRLGFVGLSDAQKPQWLLRWILRRTGKFTSNAMEAIAQVRSDPGLPAPDFQLIHSPSYVNLVAMERELRRASSVLQSFWTPKSRGTVMAQSADPHAPPEIRLNTLADPADVAAFIRIVRRTREIVAAEPFASVITTELHPGPDVVTDAQIEAWLRGSVATTGHPACSAAMGSDPHSVLDERLRVRGVHGLRVADASVFPCIPRANTNAPAIMVGERCADFVKADQ</sequence>
<evidence type="ECO:0000256" key="4">
    <source>
        <dbReference type="ARBA" id="ARBA00022827"/>
    </source>
</evidence>
<dbReference type="Gene3D" id="3.50.50.60">
    <property type="entry name" value="FAD/NAD(P)-binding domain"/>
    <property type="match status" value="1"/>
</dbReference>
<name>A0ABX8VET1_9MYCO</name>